<dbReference type="InterPro" id="IPR006450">
    <property type="entry name" value="Phage_HK97_gp6-like"/>
</dbReference>
<name>A0A0F7L420_9VIRU</name>
<proteinExistence type="predicted"/>
<organism evidence="1">
    <name type="scientific">uncultured marine virus</name>
    <dbReference type="NCBI Taxonomy" id="186617"/>
    <lineage>
        <taxon>Viruses</taxon>
        <taxon>environmental samples</taxon>
    </lineage>
</organism>
<dbReference type="Pfam" id="PF05135">
    <property type="entry name" value="Phage_connect_1"/>
    <property type="match status" value="1"/>
</dbReference>
<sequence length="196" mass="22091">MEQMYELLTPAIETPVSLSECKADLRIDDSFTLDDSLIESYILAASKLCSEIVGRKLIGETWKTSFEFVCDGEIELPFTPVQSIEEVQYYDSDNVSKTLSVSDFYLFNYDDRSIIEPINTATWPQTYSRRDAISITFITGMGADGSAIPETIKRAIRLTVAHWYEHRTAVLVGLTAQDLPMGVEHCLNVERIGWCA</sequence>
<protein>
    <submittedName>
        <fullName evidence="1">PhiE125 gp8 protein</fullName>
    </submittedName>
</protein>
<evidence type="ECO:0000313" key="1">
    <source>
        <dbReference type="EMBL" id="AKH46248.1"/>
    </source>
</evidence>
<accession>A0A0F7L420</accession>
<reference evidence="1" key="1">
    <citation type="journal article" date="2015" name="Front. Microbiol.">
        <title>Combining genomic sequencing methods to explore viral diversity and reveal potential virus-host interactions.</title>
        <authorList>
            <person name="Chow C.E."/>
            <person name="Winget D.M."/>
            <person name="White R.A.III."/>
            <person name="Hallam S.J."/>
            <person name="Suttle C.A."/>
        </authorList>
    </citation>
    <scope>NUCLEOTIDE SEQUENCE</scope>
    <source>
        <strain evidence="1">Anoxic3_5</strain>
    </source>
</reference>
<dbReference type="NCBIfam" id="TIGR02215">
    <property type="entry name" value="phage_chp_gp8"/>
    <property type="match status" value="1"/>
</dbReference>
<dbReference type="NCBIfam" id="TIGR01560">
    <property type="entry name" value="put_DNA_pack"/>
    <property type="match status" value="2"/>
</dbReference>
<reference evidence="1" key="2">
    <citation type="submission" date="2015-03" db="EMBL/GenBank/DDBJ databases">
        <authorList>
            <person name="Chow C.-E.T."/>
            <person name="Winget D.M."/>
            <person name="White R.A.III."/>
            <person name="Hallam S.J."/>
            <person name="Suttle C.A."/>
        </authorList>
    </citation>
    <scope>NUCLEOTIDE SEQUENCE</scope>
    <source>
        <strain evidence="1">Anoxic3_5</strain>
    </source>
</reference>
<dbReference type="InterPro" id="IPR011738">
    <property type="entry name" value="Phage_CHP"/>
</dbReference>
<dbReference type="EMBL" id="KR029580">
    <property type="protein sequence ID" value="AKH46248.1"/>
    <property type="molecule type" value="Genomic_DNA"/>
</dbReference>
<dbReference type="Gene3D" id="1.10.3230.30">
    <property type="entry name" value="Phage gp6-like head-tail connector protein"/>
    <property type="match status" value="1"/>
</dbReference>
<dbReference type="InterPro" id="IPR021146">
    <property type="entry name" value="Phage_gp6-like_head-tail"/>
</dbReference>
<dbReference type="CDD" id="cd08054">
    <property type="entry name" value="gp6"/>
    <property type="match status" value="1"/>
</dbReference>